<evidence type="ECO:0000313" key="1">
    <source>
        <dbReference type="EMBL" id="EPZ33360.1"/>
    </source>
</evidence>
<reference evidence="2" key="3">
    <citation type="submission" date="2018-08" db="EMBL/GenBank/DDBJ databases">
        <title>Leveraging single-cell genomics to expand the Fungal Tree of Life.</title>
        <authorList>
            <consortium name="DOE Joint Genome Institute"/>
            <person name="Ahrendt S.R."/>
            <person name="Quandt C.A."/>
            <person name="Ciobanu D."/>
            <person name="Clum A."/>
            <person name="Salamov A."/>
            <person name="Andreopoulos B."/>
            <person name="Cheng J.-F."/>
            <person name="Woyke T."/>
            <person name="Pelin A."/>
            <person name="Henrissat B."/>
            <person name="Reynolds N."/>
            <person name="Benny G.L."/>
            <person name="Smith M.E."/>
            <person name="James T.Y."/>
            <person name="Grigoriev I.V."/>
        </authorList>
    </citation>
    <scope>NUCLEOTIDE SEQUENCE</scope>
    <source>
        <strain evidence="2">CSF55</strain>
    </source>
</reference>
<dbReference type="Proteomes" id="UP000030755">
    <property type="component" value="Unassembled WGS sequence"/>
</dbReference>
<sequence>MNVLRRTMFKMYGTKPDIIQLTHNAFPTQNDSHEISFPIGSILNTLSREPVKLPKFLLTNKEFKYIWSRSVTDNDASKSQMFTVLSEQMNSQDLMKTLKEKERHIKPRDMRFKRQIKTDIIKFREMVAKTSREVTAAMQYNYGVDLEEIKRRKTMIMQEKENDNK</sequence>
<organism evidence="1 3">
    <name type="scientific">Rozella allomycis (strain CSF55)</name>
    <dbReference type="NCBI Taxonomy" id="988480"/>
    <lineage>
        <taxon>Eukaryota</taxon>
        <taxon>Fungi</taxon>
        <taxon>Fungi incertae sedis</taxon>
        <taxon>Cryptomycota</taxon>
        <taxon>Cryptomycota incertae sedis</taxon>
        <taxon>Rozella</taxon>
    </lineage>
</organism>
<dbReference type="Proteomes" id="UP000281549">
    <property type="component" value="Unassembled WGS sequence"/>
</dbReference>
<gene>
    <name evidence="1" type="ORF">O9G_001772</name>
    <name evidence="2" type="ORF">ROZALSC1DRAFT_31279</name>
</gene>
<dbReference type="EMBL" id="KE561067">
    <property type="protein sequence ID" value="EPZ33360.1"/>
    <property type="molecule type" value="Genomic_DNA"/>
</dbReference>
<evidence type="ECO:0000313" key="4">
    <source>
        <dbReference type="Proteomes" id="UP000281549"/>
    </source>
</evidence>
<protein>
    <submittedName>
        <fullName evidence="1">Uncharacterized protein</fullName>
    </submittedName>
</protein>
<dbReference type="AlphaFoldDB" id="A0A075AT60"/>
<accession>A0A075AT60</accession>
<dbReference type="EMBL" id="ML006181">
    <property type="protein sequence ID" value="RKP16866.1"/>
    <property type="molecule type" value="Genomic_DNA"/>
</dbReference>
<reference evidence="4" key="2">
    <citation type="journal article" date="2018" name="Nat. Microbiol.">
        <title>Leveraging single-cell genomics to expand the fungal tree of life.</title>
        <authorList>
            <person name="Ahrendt S.R."/>
            <person name="Quandt C.A."/>
            <person name="Ciobanu D."/>
            <person name="Clum A."/>
            <person name="Salamov A."/>
            <person name="Andreopoulos B."/>
            <person name="Cheng J.F."/>
            <person name="Woyke T."/>
            <person name="Pelin A."/>
            <person name="Henrissat B."/>
            <person name="Reynolds N.K."/>
            <person name="Benny G.L."/>
            <person name="Smith M.E."/>
            <person name="James T.Y."/>
            <person name="Grigoriev I.V."/>
        </authorList>
    </citation>
    <scope>NUCLEOTIDE SEQUENCE [LARGE SCALE GENOMIC DNA]</scope>
    <source>
        <strain evidence="4">CSF55</strain>
    </source>
</reference>
<proteinExistence type="predicted"/>
<keyword evidence="3" id="KW-1185">Reference proteome</keyword>
<evidence type="ECO:0000313" key="3">
    <source>
        <dbReference type="Proteomes" id="UP000030755"/>
    </source>
</evidence>
<evidence type="ECO:0000313" key="2">
    <source>
        <dbReference type="EMBL" id="RKP16866.1"/>
    </source>
</evidence>
<reference evidence="1 3" key="1">
    <citation type="journal article" date="2013" name="Curr. Biol.">
        <title>Shared signatures of parasitism and phylogenomics unite Cryptomycota and microsporidia.</title>
        <authorList>
            <person name="James T.Y."/>
            <person name="Pelin A."/>
            <person name="Bonen L."/>
            <person name="Ahrendt S."/>
            <person name="Sain D."/>
            <person name="Corradi N."/>
            <person name="Stajich J.E."/>
        </authorList>
    </citation>
    <scope>NUCLEOTIDE SEQUENCE [LARGE SCALE GENOMIC DNA]</scope>
    <source>
        <strain evidence="1">CSF55</strain>
        <strain evidence="1">CSF55</strain>
    </source>
</reference>
<dbReference type="HOGENOM" id="CLU_1611727_0_0_1"/>
<name>A0A075AT60_ROZAC</name>